<dbReference type="InterPro" id="IPR011009">
    <property type="entry name" value="Kinase-like_dom_sf"/>
</dbReference>
<feature type="domain" description="Protein kinase" evidence="12">
    <location>
        <begin position="4"/>
        <end position="263"/>
    </location>
</feature>
<keyword evidence="14" id="KW-1185">Reference proteome</keyword>
<dbReference type="InterPro" id="IPR017441">
    <property type="entry name" value="Protein_kinase_ATP_BS"/>
</dbReference>
<dbReference type="CDD" id="cd08215">
    <property type="entry name" value="STKc_Nek"/>
    <property type="match status" value="1"/>
</dbReference>
<proteinExistence type="inferred from homology"/>
<dbReference type="PANTHER" id="PTHR44899">
    <property type="entry name" value="CAMK FAMILY PROTEIN KINASE"/>
    <property type="match status" value="1"/>
</dbReference>
<evidence type="ECO:0000256" key="6">
    <source>
        <dbReference type="ARBA" id="ARBA00022777"/>
    </source>
</evidence>
<organism evidence="13 14">
    <name type="scientific">Pocillopora meandrina</name>
    <dbReference type="NCBI Taxonomy" id="46732"/>
    <lineage>
        <taxon>Eukaryota</taxon>
        <taxon>Metazoa</taxon>
        <taxon>Cnidaria</taxon>
        <taxon>Anthozoa</taxon>
        <taxon>Hexacorallia</taxon>
        <taxon>Scleractinia</taxon>
        <taxon>Astrocoeniina</taxon>
        <taxon>Pocilloporidae</taxon>
        <taxon>Pocillopora</taxon>
    </lineage>
</organism>
<evidence type="ECO:0000259" key="12">
    <source>
        <dbReference type="PROSITE" id="PS50011"/>
    </source>
</evidence>
<reference evidence="13 14" key="1">
    <citation type="submission" date="2022-05" db="EMBL/GenBank/DDBJ databases">
        <authorList>
            <consortium name="Genoscope - CEA"/>
            <person name="William W."/>
        </authorList>
    </citation>
    <scope>NUCLEOTIDE SEQUENCE [LARGE SCALE GENOMIC DNA]</scope>
</reference>
<keyword evidence="6" id="KW-0418">Kinase</keyword>
<dbReference type="PROSITE" id="PS50011">
    <property type="entry name" value="PROTEIN_KINASE_DOM"/>
    <property type="match status" value="1"/>
</dbReference>
<dbReference type="SMART" id="SM00220">
    <property type="entry name" value="S_TKc"/>
    <property type="match status" value="1"/>
</dbReference>
<evidence type="ECO:0000256" key="2">
    <source>
        <dbReference type="ARBA" id="ARBA00012513"/>
    </source>
</evidence>
<dbReference type="EMBL" id="CALNXJ010000016">
    <property type="protein sequence ID" value="CAH3117874.1"/>
    <property type="molecule type" value="Genomic_DNA"/>
</dbReference>
<dbReference type="PROSITE" id="PS00107">
    <property type="entry name" value="PROTEIN_KINASE_ATP"/>
    <property type="match status" value="1"/>
</dbReference>
<sequence>MERYDVIRTLGKGTGGRVLLAAEKESGKQIAIKEIILDPNKKNRTKEAVLKEASILAHLKHPHVVSLQESFFNSSEELLFIVQDFCDGGTLHDQIVNAVEKKSPFSEEQIMQWFIQMTMALQHIHSKKVLHRDLKSQNVFLTKKGVVKIGDFGIARMMENTFDMAQTCCGTPCYLSPELCQDMPYSSKADVWALGCLLFEMCALRYAFDATNFVSLFYKIVKVDHGEVPARYSSSLKALIKQLLAKSPDDRPSAGAILNLSFVQEHLAIFIKEKENLQESLHAKQLLKTAAGSRNKSPSMPQRPLSAAGIKSPDENRRLMKVRCKSAQPINREHQPIPTEQKKEVSPICQPEDPGEYSDDFDESDDEDYSDEFEDDSELNGNSLKKPLSATKLTESGGDEETENEYPDDFEDDSEEEEVLGDILTNARAAHDGEVPEEEVVEDSDRPLSCKQKLKEHVITVIGEKMFEEVRERFAKGELETDQRPEFEQVTGSKMVETCYLVNELFIGSEERS</sequence>
<feature type="binding site" evidence="10">
    <location>
        <position position="33"/>
    </location>
    <ligand>
        <name>ATP</name>
        <dbReference type="ChEBI" id="CHEBI:30616"/>
    </ligand>
</feature>
<feature type="compositionally biased region" description="Acidic residues" evidence="11">
    <location>
        <begin position="353"/>
        <end position="378"/>
    </location>
</feature>
<comment type="catalytic activity">
    <reaction evidence="8">
        <text>L-threonyl-[protein] + ATP = O-phospho-L-threonyl-[protein] + ADP + H(+)</text>
        <dbReference type="Rhea" id="RHEA:46608"/>
        <dbReference type="Rhea" id="RHEA-COMP:11060"/>
        <dbReference type="Rhea" id="RHEA-COMP:11605"/>
        <dbReference type="ChEBI" id="CHEBI:15378"/>
        <dbReference type="ChEBI" id="CHEBI:30013"/>
        <dbReference type="ChEBI" id="CHEBI:30616"/>
        <dbReference type="ChEBI" id="CHEBI:61977"/>
        <dbReference type="ChEBI" id="CHEBI:456216"/>
        <dbReference type="EC" id="2.7.11.1"/>
    </reaction>
</comment>
<dbReference type="InterPro" id="IPR051131">
    <property type="entry name" value="NEK_Ser/Thr_kinase_NIMA"/>
</dbReference>
<name>A0AAU9WL89_9CNID</name>
<feature type="region of interest" description="Disordered" evidence="11">
    <location>
        <begin position="289"/>
        <end position="447"/>
    </location>
</feature>
<evidence type="ECO:0000313" key="14">
    <source>
        <dbReference type="Proteomes" id="UP001159428"/>
    </source>
</evidence>
<dbReference type="Pfam" id="PF00069">
    <property type="entry name" value="Pkinase"/>
    <property type="match status" value="1"/>
</dbReference>
<evidence type="ECO:0000256" key="4">
    <source>
        <dbReference type="ARBA" id="ARBA00022679"/>
    </source>
</evidence>
<comment type="caution">
    <text evidence="13">The sequence shown here is derived from an EMBL/GenBank/DDBJ whole genome shotgun (WGS) entry which is preliminary data.</text>
</comment>
<dbReference type="Gene3D" id="1.10.510.10">
    <property type="entry name" value="Transferase(Phosphotransferase) domain 1"/>
    <property type="match status" value="1"/>
</dbReference>
<dbReference type="EC" id="2.7.11.1" evidence="2"/>
<dbReference type="PANTHER" id="PTHR44899:SF3">
    <property type="entry name" value="SERINE_THREONINE-PROTEIN KINASE NEK1"/>
    <property type="match status" value="1"/>
</dbReference>
<evidence type="ECO:0000256" key="7">
    <source>
        <dbReference type="ARBA" id="ARBA00022840"/>
    </source>
</evidence>
<dbReference type="PROSITE" id="PS00108">
    <property type="entry name" value="PROTEIN_KINASE_ST"/>
    <property type="match status" value="1"/>
</dbReference>
<evidence type="ECO:0000256" key="9">
    <source>
        <dbReference type="ARBA" id="ARBA00048679"/>
    </source>
</evidence>
<keyword evidence="7 10" id="KW-0067">ATP-binding</keyword>
<dbReference type="AlphaFoldDB" id="A0AAU9WL89"/>
<keyword evidence="3" id="KW-0723">Serine/threonine-protein kinase</keyword>
<feature type="compositionally biased region" description="Acidic residues" evidence="11">
    <location>
        <begin position="397"/>
        <end position="420"/>
    </location>
</feature>
<dbReference type="GO" id="GO:0004674">
    <property type="term" value="F:protein serine/threonine kinase activity"/>
    <property type="evidence" value="ECO:0007669"/>
    <property type="project" value="UniProtKB-KW"/>
</dbReference>
<protein>
    <recommendedName>
        <fullName evidence="2">non-specific serine/threonine protein kinase</fullName>
        <ecNumber evidence="2">2.7.11.1</ecNumber>
    </recommendedName>
</protein>
<evidence type="ECO:0000256" key="8">
    <source>
        <dbReference type="ARBA" id="ARBA00047899"/>
    </source>
</evidence>
<accession>A0AAU9WL89</accession>
<evidence type="ECO:0000256" key="10">
    <source>
        <dbReference type="PROSITE-ProRule" id="PRU10141"/>
    </source>
</evidence>
<feature type="compositionally biased region" description="Basic and acidic residues" evidence="11">
    <location>
        <begin position="331"/>
        <end position="345"/>
    </location>
</feature>
<dbReference type="SUPFAM" id="SSF56112">
    <property type="entry name" value="Protein kinase-like (PK-like)"/>
    <property type="match status" value="1"/>
</dbReference>
<dbReference type="GO" id="GO:0005524">
    <property type="term" value="F:ATP binding"/>
    <property type="evidence" value="ECO:0007669"/>
    <property type="project" value="UniProtKB-UniRule"/>
</dbReference>
<evidence type="ECO:0000256" key="1">
    <source>
        <dbReference type="ARBA" id="ARBA00010886"/>
    </source>
</evidence>
<dbReference type="InterPro" id="IPR008271">
    <property type="entry name" value="Ser/Thr_kinase_AS"/>
</dbReference>
<gene>
    <name evidence="13" type="ORF">PMEA_00007681</name>
</gene>
<evidence type="ECO:0000313" key="13">
    <source>
        <dbReference type="EMBL" id="CAH3117874.1"/>
    </source>
</evidence>
<dbReference type="InterPro" id="IPR000719">
    <property type="entry name" value="Prot_kinase_dom"/>
</dbReference>
<dbReference type="Proteomes" id="UP001159428">
    <property type="component" value="Unassembled WGS sequence"/>
</dbReference>
<evidence type="ECO:0000256" key="5">
    <source>
        <dbReference type="ARBA" id="ARBA00022741"/>
    </source>
</evidence>
<evidence type="ECO:0000256" key="11">
    <source>
        <dbReference type="SAM" id="MobiDB-lite"/>
    </source>
</evidence>
<dbReference type="FunFam" id="1.10.510.10:FF:000172">
    <property type="entry name" value="serine/threonine-protein kinase Nek1 isoform X1"/>
    <property type="match status" value="1"/>
</dbReference>
<evidence type="ECO:0000256" key="3">
    <source>
        <dbReference type="ARBA" id="ARBA00022527"/>
    </source>
</evidence>
<keyword evidence="5 10" id="KW-0547">Nucleotide-binding</keyword>
<keyword evidence="4" id="KW-0808">Transferase</keyword>
<comment type="similarity">
    <text evidence="1">Belongs to the protein kinase superfamily. NEK Ser/Thr protein kinase family. NIMA subfamily.</text>
</comment>
<comment type="catalytic activity">
    <reaction evidence="9">
        <text>L-seryl-[protein] + ATP = O-phospho-L-seryl-[protein] + ADP + H(+)</text>
        <dbReference type="Rhea" id="RHEA:17989"/>
        <dbReference type="Rhea" id="RHEA-COMP:9863"/>
        <dbReference type="Rhea" id="RHEA-COMP:11604"/>
        <dbReference type="ChEBI" id="CHEBI:15378"/>
        <dbReference type="ChEBI" id="CHEBI:29999"/>
        <dbReference type="ChEBI" id="CHEBI:30616"/>
        <dbReference type="ChEBI" id="CHEBI:83421"/>
        <dbReference type="ChEBI" id="CHEBI:456216"/>
        <dbReference type="EC" id="2.7.11.1"/>
    </reaction>
</comment>